<reference evidence="1 2" key="1">
    <citation type="submission" date="2018-03" db="EMBL/GenBank/DDBJ databases">
        <title>Genomic Encyclopedia of Archaeal and Bacterial Type Strains, Phase II (KMG-II): from individual species to whole genera.</title>
        <authorList>
            <person name="Goeker M."/>
        </authorList>
    </citation>
    <scope>NUCLEOTIDE SEQUENCE [LARGE SCALE GENOMIC DNA]</scope>
    <source>
        <strain evidence="1 2">DSM 43146</strain>
    </source>
</reference>
<sequence>MRRLTAEQAAHERLTEFVGAAVAVDRLLKLERRGWWVRSAPMDAGIQDTVECYLPGRGVLTFPLDPGISVQFPNEDPVQTFRDARLSGAPNFAALDPVALSELLCDLHYLHHGGAMR</sequence>
<gene>
    <name evidence="1" type="ORF">CLV67_115223</name>
</gene>
<organism evidence="1 2">
    <name type="scientific">Actinoplanes italicus</name>
    <dbReference type="NCBI Taxonomy" id="113567"/>
    <lineage>
        <taxon>Bacteria</taxon>
        <taxon>Bacillati</taxon>
        <taxon>Actinomycetota</taxon>
        <taxon>Actinomycetes</taxon>
        <taxon>Micromonosporales</taxon>
        <taxon>Micromonosporaceae</taxon>
        <taxon>Actinoplanes</taxon>
    </lineage>
</organism>
<keyword evidence="2" id="KW-1185">Reference proteome</keyword>
<proteinExistence type="predicted"/>
<evidence type="ECO:0000313" key="2">
    <source>
        <dbReference type="Proteomes" id="UP000239415"/>
    </source>
</evidence>
<dbReference type="AlphaFoldDB" id="A0A2T0K4C1"/>
<dbReference type="Proteomes" id="UP000239415">
    <property type="component" value="Unassembled WGS sequence"/>
</dbReference>
<name>A0A2T0K4C1_9ACTN</name>
<evidence type="ECO:0000313" key="1">
    <source>
        <dbReference type="EMBL" id="PRX17720.1"/>
    </source>
</evidence>
<accession>A0A2T0K4C1</accession>
<dbReference type="EMBL" id="PVMZ01000015">
    <property type="protein sequence ID" value="PRX17720.1"/>
    <property type="molecule type" value="Genomic_DNA"/>
</dbReference>
<comment type="caution">
    <text evidence="1">The sequence shown here is derived from an EMBL/GenBank/DDBJ whole genome shotgun (WGS) entry which is preliminary data.</text>
</comment>
<protein>
    <submittedName>
        <fullName evidence="1">Uncharacterized protein</fullName>
    </submittedName>
</protein>